<dbReference type="PANTHER" id="PTHR30560:SF3">
    <property type="entry name" value="TRIGGER FACTOR-LIKE PROTEIN TIG, CHLOROPLASTIC"/>
    <property type="match status" value="1"/>
</dbReference>
<dbReference type="Gene3D" id="3.30.70.1050">
    <property type="entry name" value="Trigger factor ribosome-binding domain"/>
    <property type="match status" value="1"/>
</dbReference>
<gene>
    <name evidence="10" type="ORF">MNBD_IGNAVI01-2763</name>
</gene>
<dbReference type="InterPro" id="IPR008880">
    <property type="entry name" value="Trigger_fac_C"/>
</dbReference>
<dbReference type="EC" id="5.2.1.8" evidence="3"/>
<dbReference type="SUPFAM" id="SSF109998">
    <property type="entry name" value="Triger factor/SurA peptide-binding domain-like"/>
    <property type="match status" value="1"/>
</dbReference>
<dbReference type="Pfam" id="PF05697">
    <property type="entry name" value="Trigger_N"/>
    <property type="match status" value="1"/>
</dbReference>
<dbReference type="HAMAP" id="MF_00303">
    <property type="entry name" value="Trigger_factor_Tig"/>
    <property type="match status" value="1"/>
</dbReference>
<proteinExistence type="inferred from homology"/>
<feature type="domain" description="Trigger factor C-terminal" evidence="9">
    <location>
        <begin position="264"/>
        <end position="412"/>
    </location>
</feature>
<name>A0A3B1C7R7_9ZZZZ</name>
<dbReference type="GO" id="GO:0015031">
    <property type="term" value="P:protein transport"/>
    <property type="evidence" value="ECO:0007669"/>
    <property type="project" value="InterPro"/>
</dbReference>
<feature type="domain" description="Trigger factor ribosome-binding bacterial" evidence="8">
    <location>
        <begin position="1"/>
        <end position="144"/>
    </location>
</feature>
<dbReference type="GO" id="GO:0051083">
    <property type="term" value="P:'de novo' cotranslational protein folding"/>
    <property type="evidence" value="ECO:0007669"/>
    <property type="project" value="TreeGrafter"/>
</dbReference>
<dbReference type="InterPro" id="IPR005215">
    <property type="entry name" value="Trig_fac"/>
</dbReference>
<dbReference type="InterPro" id="IPR037041">
    <property type="entry name" value="Trigger_fac_C_sf"/>
</dbReference>
<dbReference type="SUPFAM" id="SSF54534">
    <property type="entry name" value="FKBP-like"/>
    <property type="match status" value="1"/>
</dbReference>
<evidence type="ECO:0000256" key="5">
    <source>
        <dbReference type="ARBA" id="ARBA00023186"/>
    </source>
</evidence>
<keyword evidence="4" id="KW-0697">Rotamase</keyword>
<protein>
    <recommendedName>
        <fullName evidence="3">peptidylprolyl isomerase</fullName>
        <ecNumber evidence="3">5.2.1.8</ecNumber>
    </recommendedName>
</protein>
<dbReference type="GO" id="GO:0051301">
    <property type="term" value="P:cell division"/>
    <property type="evidence" value="ECO:0007669"/>
    <property type="project" value="UniProtKB-KW"/>
</dbReference>
<keyword evidence="6 10" id="KW-0413">Isomerase</keyword>
<organism evidence="10">
    <name type="scientific">hydrothermal vent metagenome</name>
    <dbReference type="NCBI Taxonomy" id="652676"/>
    <lineage>
        <taxon>unclassified sequences</taxon>
        <taxon>metagenomes</taxon>
        <taxon>ecological metagenomes</taxon>
    </lineage>
</organism>
<dbReference type="InterPro" id="IPR036611">
    <property type="entry name" value="Trigger_fac_ribosome-bd_sf"/>
</dbReference>
<keyword evidence="5" id="KW-0143">Chaperone</keyword>
<dbReference type="GO" id="GO:0044183">
    <property type="term" value="F:protein folding chaperone"/>
    <property type="evidence" value="ECO:0007669"/>
    <property type="project" value="TreeGrafter"/>
</dbReference>
<dbReference type="SUPFAM" id="SSF102735">
    <property type="entry name" value="Trigger factor ribosome-binding domain"/>
    <property type="match status" value="1"/>
</dbReference>
<evidence type="ECO:0000259" key="8">
    <source>
        <dbReference type="Pfam" id="PF05697"/>
    </source>
</evidence>
<dbReference type="NCBIfam" id="TIGR00115">
    <property type="entry name" value="tig"/>
    <property type="match status" value="1"/>
</dbReference>
<dbReference type="Gene3D" id="1.10.3120.10">
    <property type="entry name" value="Trigger factor, C-terminal domain"/>
    <property type="match status" value="1"/>
</dbReference>
<accession>A0A3B1C7R7</accession>
<comment type="similarity">
    <text evidence="2">Belongs to the FKBP-type PPIase family. Tig subfamily.</text>
</comment>
<dbReference type="InterPro" id="IPR046357">
    <property type="entry name" value="PPIase_dom_sf"/>
</dbReference>
<dbReference type="InterPro" id="IPR027304">
    <property type="entry name" value="Trigger_fact/SurA_dom_sf"/>
</dbReference>
<comment type="catalytic activity">
    <reaction evidence="1">
        <text>[protein]-peptidylproline (omega=180) = [protein]-peptidylproline (omega=0)</text>
        <dbReference type="Rhea" id="RHEA:16237"/>
        <dbReference type="Rhea" id="RHEA-COMP:10747"/>
        <dbReference type="Rhea" id="RHEA-COMP:10748"/>
        <dbReference type="ChEBI" id="CHEBI:83833"/>
        <dbReference type="ChEBI" id="CHEBI:83834"/>
        <dbReference type="EC" id="5.2.1.8"/>
    </reaction>
</comment>
<evidence type="ECO:0000256" key="7">
    <source>
        <dbReference type="SAM" id="MobiDB-lite"/>
    </source>
</evidence>
<dbReference type="EMBL" id="UOGD01000157">
    <property type="protein sequence ID" value="VAX20004.1"/>
    <property type="molecule type" value="Genomic_DNA"/>
</dbReference>
<dbReference type="PIRSF" id="PIRSF003095">
    <property type="entry name" value="Trigger_factor"/>
    <property type="match status" value="1"/>
</dbReference>
<dbReference type="InterPro" id="IPR008881">
    <property type="entry name" value="Trigger_fac_ribosome-bd_bac"/>
</dbReference>
<evidence type="ECO:0000256" key="4">
    <source>
        <dbReference type="ARBA" id="ARBA00023110"/>
    </source>
</evidence>
<keyword evidence="10" id="KW-0132">Cell division</keyword>
<dbReference type="GO" id="GO:0043335">
    <property type="term" value="P:protein unfolding"/>
    <property type="evidence" value="ECO:0007669"/>
    <property type="project" value="TreeGrafter"/>
</dbReference>
<evidence type="ECO:0000259" key="9">
    <source>
        <dbReference type="Pfam" id="PF05698"/>
    </source>
</evidence>
<evidence type="ECO:0000256" key="3">
    <source>
        <dbReference type="ARBA" id="ARBA00013194"/>
    </source>
</evidence>
<dbReference type="AlphaFoldDB" id="A0A3B1C7R7"/>
<dbReference type="GO" id="GO:0003755">
    <property type="term" value="F:peptidyl-prolyl cis-trans isomerase activity"/>
    <property type="evidence" value="ECO:0007669"/>
    <property type="project" value="UniProtKB-KW"/>
</dbReference>
<dbReference type="Gene3D" id="3.10.50.40">
    <property type="match status" value="1"/>
</dbReference>
<feature type="compositionally biased region" description="Basic and acidic residues" evidence="7">
    <location>
        <begin position="419"/>
        <end position="436"/>
    </location>
</feature>
<evidence type="ECO:0000256" key="2">
    <source>
        <dbReference type="ARBA" id="ARBA00005464"/>
    </source>
</evidence>
<sequence>MEVKVNEIKKHEHEVEVTLNYDEIKPEIDEAYQKERKKIAVDGFRKGKVPLPIIKRLYGETIEYQASESISNKKFWDIVESENLKPISTPQLVDIDFAPNEKLSFKVRYEVKPQLDLKDYKGLEIKKPIFKVKDEDIENEITKLLKAHATFEEAEKVEDPNYRITVNLQRIKEDGTEFEGGRSESLVIDLSEPNINKDIKNNATGKGVGDQFKFTFVDEHQHGEETHREEYIYNTEIQKIEKIVFPEADEELVKKISNNRATDLEQFKQQMRDDYEKYYESQSEQIFQSSLLNEVVKNNDFEVPKGYVATLLENLIAMEKDNAKRYNKPVPDDETLRKELAQRAEWNAKWQIVLENIARAENIEITDEELEKIAEEEAEKTGISIKKLLKYYNDTNKKETLLEDKVIKFLIENTKIKEIDPEEEAKKESESKTEKKTTKKSTPKKEKKDKE</sequence>
<keyword evidence="10" id="KW-0131">Cell cycle</keyword>
<evidence type="ECO:0000256" key="6">
    <source>
        <dbReference type="ARBA" id="ARBA00023235"/>
    </source>
</evidence>
<dbReference type="GO" id="GO:0043022">
    <property type="term" value="F:ribosome binding"/>
    <property type="evidence" value="ECO:0007669"/>
    <property type="project" value="TreeGrafter"/>
</dbReference>
<reference evidence="10" key="1">
    <citation type="submission" date="2018-06" db="EMBL/GenBank/DDBJ databases">
        <authorList>
            <person name="Zhirakovskaya E."/>
        </authorList>
    </citation>
    <scope>NUCLEOTIDE SEQUENCE</scope>
</reference>
<evidence type="ECO:0000313" key="10">
    <source>
        <dbReference type="EMBL" id="VAX20004.1"/>
    </source>
</evidence>
<dbReference type="Pfam" id="PF05698">
    <property type="entry name" value="Trigger_C"/>
    <property type="match status" value="1"/>
</dbReference>
<dbReference type="PANTHER" id="PTHR30560">
    <property type="entry name" value="TRIGGER FACTOR CHAPERONE AND PEPTIDYL-PROLYL CIS/TRANS ISOMERASE"/>
    <property type="match status" value="1"/>
</dbReference>
<evidence type="ECO:0000256" key="1">
    <source>
        <dbReference type="ARBA" id="ARBA00000971"/>
    </source>
</evidence>
<feature type="region of interest" description="Disordered" evidence="7">
    <location>
        <begin position="419"/>
        <end position="451"/>
    </location>
</feature>